<keyword evidence="4 10" id="KW-1003">Cell membrane</keyword>
<dbReference type="GO" id="GO:1990060">
    <property type="term" value="C:maltose transport complex"/>
    <property type="evidence" value="ECO:0007669"/>
    <property type="project" value="TreeGrafter"/>
</dbReference>
<feature type="transmembrane region" description="Helical" evidence="9">
    <location>
        <begin position="76"/>
        <end position="98"/>
    </location>
</feature>
<evidence type="ECO:0000256" key="2">
    <source>
        <dbReference type="ARBA" id="ARBA00009047"/>
    </source>
</evidence>
<feature type="transmembrane region" description="Helical" evidence="9">
    <location>
        <begin position="398"/>
        <end position="418"/>
    </location>
</feature>
<dbReference type="GO" id="GO:0015423">
    <property type="term" value="F:ABC-type maltose transporter activity"/>
    <property type="evidence" value="ECO:0007669"/>
    <property type="project" value="TreeGrafter"/>
</dbReference>
<evidence type="ECO:0000256" key="5">
    <source>
        <dbReference type="ARBA" id="ARBA00022597"/>
    </source>
</evidence>
<dbReference type="EMBL" id="BLRV01000111">
    <property type="protein sequence ID" value="GFP21822.1"/>
    <property type="molecule type" value="Genomic_DNA"/>
</dbReference>
<evidence type="ECO:0000313" key="14">
    <source>
        <dbReference type="EMBL" id="GFP27245.1"/>
    </source>
</evidence>
<comment type="caution">
    <text evidence="12">The sequence shown here is derived from an EMBL/GenBank/DDBJ whole genome shotgun (WGS) entry which is preliminary data.</text>
</comment>
<evidence type="ECO:0000313" key="17">
    <source>
        <dbReference type="Proteomes" id="UP000591948"/>
    </source>
</evidence>
<dbReference type="CDD" id="cd06261">
    <property type="entry name" value="TM_PBP2"/>
    <property type="match status" value="1"/>
</dbReference>
<protein>
    <recommendedName>
        <fullName evidence="10">Maltose/maltodextrin transport system permease protein</fullName>
    </recommendedName>
</protein>
<evidence type="ECO:0000259" key="11">
    <source>
        <dbReference type="PROSITE" id="PS50928"/>
    </source>
</evidence>
<evidence type="ECO:0000313" key="12">
    <source>
        <dbReference type="EMBL" id="GFP21822.1"/>
    </source>
</evidence>
<dbReference type="InterPro" id="IPR000515">
    <property type="entry name" value="MetI-like"/>
</dbReference>
<dbReference type="SUPFAM" id="SSF160964">
    <property type="entry name" value="MalF N-terminal region-like"/>
    <property type="match status" value="1"/>
</dbReference>
<comment type="subcellular location">
    <subcellularLocation>
        <location evidence="1 9">Cell membrane</location>
        <topology evidence="1 9">Multi-pass membrane protein</topology>
    </subcellularLocation>
</comment>
<evidence type="ECO:0000256" key="3">
    <source>
        <dbReference type="ARBA" id="ARBA00022448"/>
    </source>
</evidence>
<dbReference type="Proteomes" id="UP000580051">
    <property type="component" value="Unassembled WGS sequence"/>
</dbReference>
<keyword evidence="17" id="KW-1185">Reference proteome</keyword>
<keyword evidence="3 9" id="KW-0813">Transport</keyword>
<evidence type="ECO:0000256" key="4">
    <source>
        <dbReference type="ARBA" id="ARBA00022475"/>
    </source>
</evidence>
<feature type="transmembrane region" description="Helical" evidence="9">
    <location>
        <begin position="333"/>
        <end position="354"/>
    </location>
</feature>
<dbReference type="PANTHER" id="PTHR47314">
    <property type="entry name" value="MALTOSE/MALTODEXTRIN TRANSPORT SYSTEM PERMEASE PROTEIN MALF"/>
    <property type="match status" value="1"/>
</dbReference>
<dbReference type="Gene3D" id="1.10.3720.10">
    <property type="entry name" value="MetI-like"/>
    <property type="match status" value="1"/>
</dbReference>
<keyword evidence="6 9" id="KW-0812">Transmembrane</keyword>
<evidence type="ECO:0000313" key="13">
    <source>
        <dbReference type="EMBL" id="GFP24931.1"/>
    </source>
</evidence>
<dbReference type="AlphaFoldDB" id="A0A6V8NNA3"/>
<proteinExistence type="inferred from homology"/>
<evidence type="ECO:0000313" key="16">
    <source>
        <dbReference type="Proteomes" id="UP000580051"/>
    </source>
</evidence>
<dbReference type="InterPro" id="IPR035906">
    <property type="entry name" value="MetI-like_sf"/>
</dbReference>
<dbReference type="SUPFAM" id="SSF161098">
    <property type="entry name" value="MetI-like"/>
    <property type="match status" value="1"/>
</dbReference>
<keyword evidence="8 9" id="KW-0472">Membrane</keyword>
<keyword evidence="7 9" id="KW-1133">Transmembrane helix</keyword>
<comment type="similarity">
    <text evidence="2 10">Belongs to the binding-protein-dependent transport system permease family. MalFG subfamily.</text>
</comment>
<feature type="transmembrane region" description="Helical" evidence="9">
    <location>
        <begin position="237"/>
        <end position="258"/>
    </location>
</feature>
<dbReference type="EMBL" id="BLRY01000023">
    <property type="protein sequence ID" value="GFP27245.1"/>
    <property type="molecule type" value="Genomic_DNA"/>
</dbReference>
<evidence type="ECO:0000256" key="9">
    <source>
        <dbReference type="RuleBase" id="RU363032"/>
    </source>
</evidence>
<evidence type="ECO:0000256" key="6">
    <source>
        <dbReference type="ARBA" id="ARBA00022692"/>
    </source>
</evidence>
<dbReference type="EMBL" id="BLRX01000025">
    <property type="protein sequence ID" value="GFP24931.1"/>
    <property type="molecule type" value="Genomic_DNA"/>
</dbReference>
<feature type="domain" description="ABC transmembrane type-1" evidence="11">
    <location>
        <begin position="199"/>
        <end position="419"/>
    </location>
</feature>
<evidence type="ECO:0000313" key="15">
    <source>
        <dbReference type="Proteomes" id="UP000543224"/>
    </source>
</evidence>
<gene>
    <name evidence="12" type="ORF">HKBW3S06_01049</name>
    <name evidence="13" type="ORF">HKBW3S25_00369</name>
    <name evidence="14" type="ORF">HKBW3S33_00659</name>
</gene>
<organism evidence="12 16">
    <name type="scientific">Candidatus Hakubella thermalkaliphila</name>
    <dbReference type="NCBI Taxonomy" id="2754717"/>
    <lineage>
        <taxon>Bacteria</taxon>
        <taxon>Bacillati</taxon>
        <taxon>Actinomycetota</taxon>
        <taxon>Actinomycetota incertae sedis</taxon>
        <taxon>Candidatus Hakubellales</taxon>
        <taxon>Candidatus Hakubellaceae</taxon>
        <taxon>Candidatus Hakubella</taxon>
    </lineage>
</organism>
<feature type="transmembrane region" description="Helical" evidence="9">
    <location>
        <begin position="203"/>
        <end position="225"/>
    </location>
</feature>
<evidence type="ECO:0000256" key="8">
    <source>
        <dbReference type="ARBA" id="ARBA00023136"/>
    </source>
</evidence>
<comment type="function">
    <text evidence="10">Part of the ABC transporter complex MalEFGK involved in maltose/maltodextrin import. Probably responsible for the translocation of the substrate across the membrane.</text>
</comment>
<dbReference type="Proteomes" id="UP000591948">
    <property type="component" value="Unassembled WGS sequence"/>
</dbReference>
<name>A0A6V8NNA3_9ACTN</name>
<dbReference type="Proteomes" id="UP000543224">
    <property type="component" value="Unassembled WGS sequence"/>
</dbReference>
<feature type="transmembrane region" description="Helical" evidence="9">
    <location>
        <begin position="139"/>
        <end position="160"/>
    </location>
</feature>
<keyword evidence="5 10" id="KW-0762">Sugar transport</keyword>
<dbReference type="PANTHER" id="PTHR47314:SF1">
    <property type="entry name" value="MALTOSE_MALTODEXTRIN TRANSPORT SYSTEM PERMEASE PROTEIN MALF"/>
    <property type="match status" value="1"/>
</dbReference>
<evidence type="ECO:0000256" key="1">
    <source>
        <dbReference type="ARBA" id="ARBA00004651"/>
    </source>
</evidence>
<evidence type="ECO:0000256" key="7">
    <source>
        <dbReference type="ARBA" id="ARBA00022989"/>
    </source>
</evidence>
<accession>A0A6V8NNA3</accession>
<feature type="transmembrane region" description="Helical" evidence="9">
    <location>
        <begin position="293"/>
        <end position="313"/>
    </location>
</feature>
<sequence>MKCYSEKASILSILFMGLGQLYNRQFGKGILFAAVEILFIVYMLPFVSRGLWGLVTLGEIPQRMEAGKILPGDHSIFLMIYGIMSVLLLLVFAAIYVMNYFDARRVGEQRDKGKPVKNIINSIATLYEKGFPYLVLTPAGIFLLFLTVLPLIFGMLIAFTNYSGPHNIPPRALVDWVGFKIFMELLRLPLLRETFFGVAAWTITWALAATFTTFFAGLIMAVLINRHGIKLKRFWRTIYILPWAMPGFISILIMRNMFNGHFGPINRYLEFIGLPAVPWFAETEWARTTAIIVNLWLGFPYFMAMMSGVISGISKDLYEAADVEGASSRQQFWKITVPLVLYMTAPLLIMGFAFNFNNFNMIYLLTSGLPSNASYFFAGDTDIFLSWIYKLTLERSQFHLASAVSIIIFIFIAGISIYNFKNTRAFKEEGLIQ</sequence>
<dbReference type="Pfam" id="PF00528">
    <property type="entry name" value="BPD_transp_1"/>
    <property type="match status" value="1"/>
</dbReference>
<dbReference type="PROSITE" id="PS50928">
    <property type="entry name" value="ABC_TM1"/>
    <property type="match status" value="1"/>
</dbReference>
<feature type="transmembrane region" description="Helical" evidence="9">
    <location>
        <begin position="29"/>
        <end position="55"/>
    </location>
</feature>
<reference evidence="15 16" key="1">
    <citation type="journal article" date="2020" name="Front. Microbiol.">
        <title>Single-cell genomics of novel Actinobacteria with the Wood-Ljungdahl pathway discovered in a serpentinizing system.</title>
        <authorList>
            <person name="Merino N."/>
            <person name="Kawai M."/>
            <person name="Boyd E.S."/>
            <person name="Colman D.R."/>
            <person name="McGlynn S.E."/>
            <person name="Nealson K.H."/>
            <person name="Kurokawa K."/>
            <person name="Hongoh Y."/>
        </authorList>
    </citation>
    <scope>NUCLEOTIDE SEQUENCE [LARGE SCALE GENOMIC DNA]</scope>
    <source>
        <strain evidence="12 16">S06</strain>
        <strain evidence="13 15">S25</strain>
        <strain evidence="14 17">S33</strain>
    </source>
</reference>
<dbReference type="GO" id="GO:0042956">
    <property type="term" value="P:maltodextrin transmembrane transport"/>
    <property type="evidence" value="ECO:0007669"/>
    <property type="project" value="TreeGrafter"/>
</dbReference>
<dbReference type="RefSeq" id="WP_176226915.1">
    <property type="nucleotide sequence ID" value="NZ_BLRV01000111.1"/>
</dbReference>
<evidence type="ECO:0000256" key="10">
    <source>
        <dbReference type="RuleBase" id="RU367050"/>
    </source>
</evidence>